<dbReference type="EMBL" id="CAJNDS010002190">
    <property type="protein sequence ID" value="CAE7365223.1"/>
    <property type="molecule type" value="Genomic_DNA"/>
</dbReference>
<sequence>MPLWEDGKAVATEAGDQLGLCRVAGAGLDGRPLLGTIVLEGPDMGICHVVTPSGEAKELAGGLFHILQARPIGLAPKCAEGAVPDDLLWRVERFLTASDRALIARVVQDAGTAEGDVFAQLVEGLRSMDSCELGEVLSASRFVPHPLNALGLHLLRSLLAERMADARAAERGFDKHPDYDTWSRQGLLLKDLDDPKLGGEKGVQQLLRMASGEESEGIPELPLRWQARNVTVQENPDQQSQLHIDTFAPIVKVWVFQNPPGVSVDEGPLLFARRSHRNSEAKLRWMHAYAQEPASEARAEPSFRLRGCAAAREAAPDFIEAVQGHAMLEAAAAALPVLPLPGVRRTLVLADTSALHARGSGVPGRVRSSWRLAGDSDGGLKRLNPYRWKEAKHEL</sequence>
<name>A0A812PYY9_9DINO</name>
<accession>A0A812PYY9</accession>
<evidence type="ECO:0000313" key="2">
    <source>
        <dbReference type="Proteomes" id="UP000604046"/>
    </source>
</evidence>
<reference evidence="1" key="1">
    <citation type="submission" date="2021-02" db="EMBL/GenBank/DDBJ databases">
        <authorList>
            <person name="Dougan E. K."/>
            <person name="Rhodes N."/>
            <person name="Thang M."/>
            <person name="Chan C."/>
        </authorList>
    </citation>
    <scope>NUCLEOTIDE SEQUENCE</scope>
</reference>
<evidence type="ECO:0000313" key="1">
    <source>
        <dbReference type="EMBL" id="CAE7365223.1"/>
    </source>
</evidence>
<dbReference type="AlphaFoldDB" id="A0A812PYY9"/>
<protein>
    <submittedName>
        <fullName evidence="1">Uncharacterized protein</fullName>
    </submittedName>
</protein>
<proteinExistence type="predicted"/>
<dbReference type="OrthoDB" id="10267390at2759"/>
<keyword evidence="2" id="KW-1185">Reference proteome</keyword>
<dbReference type="Proteomes" id="UP000604046">
    <property type="component" value="Unassembled WGS sequence"/>
</dbReference>
<comment type="caution">
    <text evidence="1">The sequence shown here is derived from an EMBL/GenBank/DDBJ whole genome shotgun (WGS) entry which is preliminary data.</text>
</comment>
<organism evidence="1 2">
    <name type="scientific">Symbiodinium natans</name>
    <dbReference type="NCBI Taxonomy" id="878477"/>
    <lineage>
        <taxon>Eukaryota</taxon>
        <taxon>Sar</taxon>
        <taxon>Alveolata</taxon>
        <taxon>Dinophyceae</taxon>
        <taxon>Suessiales</taxon>
        <taxon>Symbiodiniaceae</taxon>
        <taxon>Symbiodinium</taxon>
    </lineage>
</organism>
<gene>
    <name evidence="1" type="ORF">SNAT2548_LOCUS19790</name>
</gene>